<gene>
    <name evidence="2" type="ORF">NCTC11157_00601</name>
</gene>
<dbReference type="EMBL" id="UGTL01000001">
    <property type="protein sequence ID" value="SUB84882.1"/>
    <property type="molecule type" value="Genomic_DNA"/>
</dbReference>
<organism evidence="2 3">
    <name type="scientific">Prevotella disiens</name>
    <dbReference type="NCBI Taxonomy" id="28130"/>
    <lineage>
        <taxon>Bacteria</taxon>
        <taxon>Pseudomonadati</taxon>
        <taxon>Bacteroidota</taxon>
        <taxon>Bacteroidia</taxon>
        <taxon>Bacteroidales</taxon>
        <taxon>Prevotellaceae</taxon>
        <taxon>Prevotella</taxon>
    </lineage>
</organism>
<evidence type="ECO:0000313" key="2">
    <source>
        <dbReference type="EMBL" id="SUB84882.1"/>
    </source>
</evidence>
<dbReference type="AlphaFoldDB" id="A0A379DXZ5"/>
<name>A0A379DXZ5_9BACT</name>
<dbReference type="Pfam" id="PF13568">
    <property type="entry name" value="OMP_b-brl_2"/>
    <property type="match status" value="1"/>
</dbReference>
<dbReference type="RefSeq" id="WP_004358238.1">
    <property type="nucleotide sequence ID" value="NZ_UGTL01000001.1"/>
</dbReference>
<protein>
    <recommendedName>
        <fullName evidence="1">Outer membrane protein beta-barrel domain-containing protein</fullName>
    </recommendedName>
</protein>
<dbReference type="OrthoDB" id="1041121at2"/>
<reference evidence="2 3" key="1">
    <citation type="submission" date="2018-06" db="EMBL/GenBank/DDBJ databases">
        <authorList>
            <consortium name="Pathogen Informatics"/>
            <person name="Doyle S."/>
        </authorList>
    </citation>
    <scope>NUCLEOTIDE SEQUENCE [LARGE SCALE GENOMIC DNA]</scope>
    <source>
        <strain evidence="2 3">NCTC11157</strain>
    </source>
</reference>
<proteinExistence type="predicted"/>
<evidence type="ECO:0000313" key="3">
    <source>
        <dbReference type="Proteomes" id="UP000254072"/>
    </source>
</evidence>
<dbReference type="InterPro" id="IPR025665">
    <property type="entry name" value="Beta-barrel_OMP_2"/>
</dbReference>
<sequence length="208" mass="23238">MKKILLLLLATLYLGGLRAQEVKLGVFTGMNISSPSELDSKLGFNIGAKGELQFQNNMYLELGLSLSSKGWKSKGYYDATTQETKTWKGTPYYLEIPLHLGYKVSVGENIKFLGSVGPYVGLGVFGKSTYSVESKNKVMKTTTSDNLFKDKLQERFDWGVGVNLGVEIHNHYQLSLGYNLGLKNIYKKEKGQGDSKNRVFNVSFAYLF</sequence>
<feature type="domain" description="Outer membrane protein beta-barrel" evidence="1">
    <location>
        <begin position="20"/>
        <end position="186"/>
    </location>
</feature>
<evidence type="ECO:0000259" key="1">
    <source>
        <dbReference type="Pfam" id="PF13568"/>
    </source>
</evidence>
<dbReference type="GeneID" id="91081846"/>
<dbReference type="Proteomes" id="UP000254072">
    <property type="component" value="Unassembled WGS sequence"/>
</dbReference>
<accession>A0A379DXZ5</accession>